<dbReference type="HAMAP" id="MF_00201">
    <property type="entry name" value="RecO"/>
    <property type="match status" value="1"/>
</dbReference>
<dbReference type="Proteomes" id="UP001431572">
    <property type="component" value="Chromosome 1"/>
</dbReference>
<dbReference type="GO" id="GO:0006302">
    <property type="term" value="P:double-strand break repair"/>
    <property type="evidence" value="ECO:0007669"/>
    <property type="project" value="TreeGrafter"/>
</dbReference>
<dbReference type="Proteomes" id="UP000521676">
    <property type="component" value="Unassembled WGS sequence"/>
</dbReference>
<evidence type="ECO:0000259" key="8">
    <source>
        <dbReference type="Pfam" id="PF11967"/>
    </source>
</evidence>
<dbReference type="Gene3D" id="2.40.50.140">
    <property type="entry name" value="Nucleic acid-binding proteins"/>
    <property type="match status" value="1"/>
</dbReference>
<evidence type="ECO:0000256" key="5">
    <source>
        <dbReference type="ARBA" id="ARBA00023204"/>
    </source>
</evidence>
<feature type="domain" description="DNA replication/recombination mediator RecO N-terminal" evidence="8">
    <location>
        <begin position="12"/>
        <end position="88"/>
    </location>
</feature>
<protein>
    <recommendedName>
        <fullName evidence="2 7">DNA repair protein RecO</fullName>
    </recommendedName>
    <alternativeName>
        <fullName evidence="6 7">Recombination protein O</fullName>
    </alternativeName>
</protein>
<dbReference type="Gene3D" id="1.20.1440.120">
    <property type="entry name" value="Recombination protein O, C-terminal domain"/>
    <property type="match status" value="1"/>
</dbReference>
<dbReference type="RefSeq" id="WP_341467847.1">
    <property type="nucleotide sequence ID" value="NZ_CP128399.1"/>
</dbReference>
<reference evidence="9 11" key="1">
    <citation type="submission" date="2020-06" db="EMBL/GenBank/DDBJ databases">
        <title>Anoxygenic phototrophic Chloroflexota member uses a Type I reaction center.</title>
        <authorList>
            <person name="Tsuji J.M."/>
            <person name="Shaw N.A."/>
            <person name="Nagashima S."/>
            <person name="Venkiteswaran J."/>
            <person name="Schiff S.L."/>
            <person name="Hanada S."/>
            <person name="Tank M."/>
            <person name="Neufeld J.D."/>
        </authorList>
    </citation>
    <scope>NUCLEOTIDE SEQUENCE [LARGE SCALE GENOMIC DNA]</scope>
    <source>
        <strain evidence="9">L227-S17</strain>
    </source>
</reference>
<evidence type="ECO:0000256" key="6">
    <source>
        <dbReference type="ARBA" id="ARBA00033409"/>
    </source>
</evidence>
<evidence type="ECO:0000313" key="12">
    <source>
        <dbReference type="Proteomes" id="UP001431572"/>
    </source>
</evidence>
<dbReference type="InterPro" id="IPR012340">
    <property type="entry name" value="NA-bd_OB-fold"/>
</dbReference>
<evidence type="ECO:0000313" key="9">
    <source>
        <dbReference type="EMBL" id="NWJ46590.1"/>
    </source>
</evidence>
<dbReference type="Pfam" id="PF02565">
    <property type="entry name" value="RecO_C"/>
    <property type="match status" value="1"/>
</dbReference>
<evidence type="ECO:0000256" key="3">
    <source>
        <dbReference type="ARBA" id="ARBA00022763"/>
    </source>
</evidence>
<keyword evidence="4 7" id="KW-0233">DNA recombination</keyword>
<dbReference type="GO" id="GO:0043590">
    <property type="term" value="C:bacterial nucleoid"/>
    <property type="evidence" value="ECO:0007669"/>
    <property type="project" value="TreeGrafter"/>
</dbReference>
<comment type="similarity">
    <text evidence="1 7">Belongs to the RecO family.</text>
</comment>
<dbReference type="InterPro" id="IPR003717">
    <property type="entry name" value="RecO"/>
</dbReference>
<keyword evidence="3 7" id="KW-0227">DNA damage</keyword>
<dbReference type="Pfam" id="PF11967">
    <property type="entry name" value="RecO_N"/>
    <property type="match status" value="1"/>
</dbReference>
<dbReference type="AlphaFoldDB" id="A0A8T7M2M4"/>
<dbReference type="SUPFAM" id="SSF50249">
    <property type="entry name" value="Nucleic acid-binding proteins"/>
    <property type="match status" value="1"/>
</dbReference>
<dbReference type="SUPFAM" id="SSF57863">
    <property type="entry name" value="ArfGap/RecO-like zinc finger"/>
    <property type="match status" value="1"/>
</dbReference>
<reference evidence="10" key="2">
    <citation type="journal article" date="2024" name="Nature">
        <title>Anoxygenic phototroph of the Chloroflexota uses a type I reaction centre.</title>
        <authorList>
            <person name="Tsuji J.M."/>
            <person name="Shaw N.A."/>
            <person name="Nagashima S."/>
            <person name="Venkiteswaran J.J."/>
            <person name="Schiff S.L."/>
            <person name="Watanabe T."/>
            <person name="Fukui M."/>
            <person name="Hanada S."/>
            <person name="Tank M."/>
            <person name="Neufeld J.D."/>
        </authorList>
    </citation>
    <scope>NUCLEOTIDE SEQUENCE</scope>
    <source>
        <strain evidence="10">L227-S17</strain>
    </source>
</reference>
<evidence type="ECO:0000313" key="10">
    <source>
        <dbReference type="EMBL" id="WJW65960.1"/>
    </source>
</evidence>
<evidence type="ECO:0000256" key="1">
    <source>
        <dbReference type="ARBA" id="ARBA00007452"/>
    </source>
</evidence>
<sequence length="256" mass="29359">MQELPHQENERLYRTEAVIIRRANMGEADRLLTVFTPARGKLRVVAKGVRRTNSRLGGHVGLFTQSRLLIAAGRNLDLVTQSEIINPYPQLLSDINRINHATYVVDLLNHLTEEEDPNLEIYRLLVDTLSAINNDQDPDTTIRAYELHLLAHLGYRPQLTSCVRCNNSLQPVRNYFSPEMGGALCPTCGGQEKRSLVLSAEALKILRYLQRSEFTSVQRIRLKTELRREMAIVMQGYTRYLLERDLKSAEMIHTLY</sequence>
<evidence type="ECO:0000313" key="11">
    <source>
        <dbReference type="Proteomes" id="UP000521676"/>
    </source>
</evidence>
<accession>A0A8T7M2M4</accession>
<dbReference type="InterPro" id="IPR042242">
    <property type="entry name" value="RecO_C"/>
</dbReference>
<gene>
    <name evidence="7 9" type="primary">recO</name>
    <name evidence="9" type="ORF">HXX08_11980</name>
    <name evidence="10" type="ORF">OZ401_001740</name>
</gene>
<dbReference type="EMBL" id="CP128399">
    <property type="protein sequence ID" value="WJW65960.1"/>
    <property type="molecule type" value="Genomic_DNA"/>
</dbReference>
<dbReference type="PANTHER" id="PTHR33991">
    <property type="entry name" value="DNA REPAIR PROTEIN RECO"/>
    <property type="match status" value="1"/>
</dbReference>
<dbReference type="InterPro" id="IPR022572">
    <property type="entry name" value="DNA_rep/recomb_RecO_N"/>
</dbReference>
<dbReference type="PANTHER" id="PTHR33991:SF1">
    <property type="entry name" value="DNA REPAIR PROTEIN RECO"/>
    <property type="match status" value="1"/>
</dbReference>
<name>A0A8T7M2M4_9CHLR</name>
<proteinExistence type="inferred from homology"/>
<dbReference type="InterPro" id="IPR037278">
    <property type="entry name" value="ARFGAP/RecO"/>
</dbReference>
<evidence type="ECO:0000256" key="2">
    <source>
        <dbReference type="ARBA" id="ARBA00021310"/>
    </source>
</evidence>
<dbReference type="NCBIfam" id="TIGR00613">
    <property type="entry name" value="reco"/>
    <property type="match status" value="1"/>
</dbReference>
<dbReference type="GO" id="GO:0006310">
    <property type="term" value="P:DNA recombination"/>
    <property type="evidence" value="ECO:0007669"/>
    <property type="project" value="UniProtKB-UniRule"/>
</dbReference>
<evidence type="ECO:0000256" key="7">
    <source>
        <dbReference type="HAMAP-Rule" id="MF_00201"/>
    </source>
</evidence>
<evidence type="ECO:0000256" key="4">
    <source>
        <dbReference type="ARBA" id="ARBA00023172"/>
    </source>
</evidence>
<keyword evidence="5 7" id="KW-0234">DNA repair</keyword>
<organism evidence="9 11">
    <name type="scientific">Candidatus Chlorohelix allophototropha</name>
    <dbReference type="NCBI Taxonomy" id="3003348"/>
    <lineage>
        <taxon>Bacteria</taxon>
        <taxon>Bacillati</taxon>
        <taxon>Chloroflexota</taxon>
        <taxon>Chloroflexia</taxon>
        <taxon>Candidatus Chloroheliales</taxon>
        <taxon>Candidatus Chloroheliaceae</taxon>
        <taxon>Candidatus Chlorohelix</taxon>
    </lineage>
</organism>
<dbReference type="EMBL" id="JACATZ010000001">
    <property type="protein sequence ID" value="NWJ46590.1"/>
    <property type="molecule type" value="Genomic_DNA"/>
</dbReference>
<comment type="function">
    <text evidence="7">Involved in DNA repair and RecF pathway recombination.</text>
</comment>
<keyword evidence="12" id="KW-1185">Reference proteome</keyword>